<evidence type="ECO:0000256" key="1">
    <source>
        <dbReference type="SAM" id="MobiDB-lite"/>
    </source>
</evidence>
<evidence type="ECO:0000313" key="2">
    <source>
        <dbReference type="EMBL" id="SVA11824.1"/>
    </source>
</evidence>
<dbReference type="EMBL" id="UINC01004104">
    <property type="protein sequence ID" value="SVA11824.1"/>
    <property type="molecule type" value="Genomic_DNA"/>
</dbReference>
<proteinExistence type="predicted"/>
<dbReference type="SUPFAM" id="SSF51197">
    <property type="entry name" value="Clavaminate synthase-like"/>
    <property type="match status" value="1"/>
</dbReference>
<sequence length="397" mass="44096">MTTSIIDELKTMTVYRETSVGWDERSLTNETVNEDGDYFIDRPGFAAGDPRSPKRRNYEDPEVKDLRDYLQEHTGIKGLEICSPDEIDRARRIFFRDGFVVVRDLLDSEQLERFREGCARVLKEILSVPGKAGRKYMTETNRLPHRYSYGTSSASRQLLHDSVWASMIDLPTTTPLLKAIFGSSDYLVGGAGGDLCLPGAIEYQRLHSDLADSLKLTEGRLAQAEALGIELRKDEDTGELDLPTRRLIAEHTPPVVTINFVMSDLTWENGPIRQIPGTHASQQNPPTPKEEPEWMRLSTLVGASAGAGVFRDNRAWHGATPNVGHEVRALPNVEYLAPWSGGPDMAKTMPHEVWETLSAHAQHLCRHVKAEPGVWPAGAGVMHPLAAGRARAKQSAK</sequence>
<dbReference type="InterPro" id="IPR008775">
    <property type="entry name" value="Phytyl_CoA_dOase-like"/>
</dbReference>
<evidence type="ECO:0008006" key="3">
    <source>
        <dbReference type="Google" id="ProtNLM"/>
    </source>
</evidence>
<reference evidence="2" key="1">
    <citation type="submission" date="2018-05" db="EMBL/GenBank/DDBJ databases">
        <authorList>
            <person name="Lanie J.A."/>
            <person name="Ng W.-L."/>
            <person name="Kazmierczak K.M."/>
            <person name="Andrzejewski T.M."/>
            <person name="Davidsen T.M."/>
            <person name="Wayne K.J."/>
            <person name="Tettelin H."/>
            <person name="Glass J.I."/>
            <person name="Rusch D."/>
            <person name="Podicherti R."/>
            <person name="Tsui H.-C.T."/>
            <person name="Winkler M.E."/>
        </authorList>
    </citation>
    <scope>NUCLEOTIDE SEQUENCE</scope>
</reference>
<dbReference type="Gene3D" id="2.60.120.620">
    <property type="entry name" value="q2cbj1_9rhob like domain"/>
    <property type="match status" value="1"/>
</dbReference>
<feature type="region of interest" description="Disordered" evidence="1">
    <location>
        <begin position="33"/>
        <end position="60"/>
    </location>
</feature>
<dbReference type="Pfam" id="PF05721">
    <property type="entry name" value="PhyH"/>
    <property type="match status" value="1"/>
</dbReference>
<feature type="region of interest" description="Disordered" evidence="1">
    <location>
        <begin position="272"/>
        <end position="292"/>
    </location>
</feature>
<protein>
    <recommendedName>
        <fullName evidence="3">Phytanoyl-CoA dioxygenase family protein</fullName>
    </recommendedName>
</protein>
<gene>
    <name evidence="2" type="ORF">METZ01_LOCUS64678</name>
</gene>
<dbReference type="AlphaFoldDB" id="A0A381T7V0"/>
<name>A0A381T7V0_9ZZZZ</name>
<organism evidence="2">
    <name type="scientific">marine metagenome</name>
    <dbReference type="NCBI Taxonomy" id="408172"/>
    <lineage>
        <taxon>unclassified sequences</taxon>
        <taxon>metagenomes</taxon>
        <taxon>ecological metagenomes</taxon>
    </lineage>
</organism>
<accession>A0A381T7V0</accession>